<dbReference type="Proteomes" id="UP000176939">
    <property type="component" value="Unassembled WGS sequence"/>
</dbReference>
<proteinExistence type="predicted"/>
<dbReference type="EMBL" id="MGFQ01000035">
    <property type="protein sequence ID" value="OGM08825.1"/>
    <property type="molecule type" value="Genomic_DNA"/>
</dbReference>
<protein>
    <submittedName>
        <fullName evidence="1">Uncharacterized protein</fullName>
    </submittedName>
</protein>
<reference evidence="1 2" key="1">
    <citation type="journal article" date="2016" name="Nat. Commun.">
        <title>Thousands of microbial genomes shed light on interconnected biogeochemical processes in an aquifer system.</title>
        <authorList>
            <person name="Anantharaman K."/>
            <person name="Brown C.T."/>
            <person name="Hug L.A."/>
            <person name="Sharon I."/>
            <person name="Castelle C.J."/>
            <person name="Probst A.J."/>
            <person name="Thomas B.C."/>
            <person name="Singh A."/>
            <person name="Wilkins M.J."/>
            <person name="Karaoz U."/>
            <person name="Brodie E.L."/>
            <person name="Williams K.H."/>
            <person name="Hubbard S.S."/>
            <person name="Banfield J.F."/>
        </authorList>
    </citation>
    <scope>NUCLEOTIDE SEQUENCE [LARGE SCALE GENOMIC DNA]</scope>
</reference>
<accession>A0A1F7X3D5</accession>
<organism evidence="1 2">
    <name type="scientific">Candidatus Woesebacteria bacterium RBG_13_36_22</name>
    <dbReference type="NCBI Taxonomy" id="1802478"/>
    <lineage>
        <taxon>Bacteria</taxon>
        <taxon>Candidatus Woeseibacteriota</taxon>
    </lineage>
</organism>
<dbReference type="AlphaFoldDB" id="A0A1F7X3D5"/>
<evidence type="ECO:0000313" key="2">
    <source>
        <dbReference type="Proteomes" id="UP000176939"/>
    </source>
</evidence>
<name>A0A1F7X3D5_9BACT</name>
<sequence>MFELEVNDRSWKERGTIENERVEVERRLFFGYKPIRLRIYKKIYNQETIIKERDKVIGLRQI</sequence>
<evidence type="ECO:0000313" key="1">
    <source>
        <dbReference type="EMBL" id="OGM08825.1"/>
    </source>
</evidence>
<comment type="caution">
    <text evidence="1">The sequence shown here is derived from an EMBL/GenBank/DDBJ whole genome shotgun (WGS) entry which is preliminary data.</text>
</comment>
<gene>
    <name evidence="1" type="ORF">A2Z67_02350</name>
</gene>